<dbReference type="Proteomes" id="UP000281708">
    <property type="component" value="Unassembled WGS sequence"/>
</dbReference>
<dbReference type="OrthoDB" id="9776369at2"/>
<evidence type="ECO:0000313" key="7">
    <source>
        <dbReference type="EMBL" id="RLV50419.1"/>
    </source>
</evidence>
<dbReference type="PROSITE" id="PS50893">
    <property type="entry name" value="ABC_TRANSPORTER_2"/>
    <property type="match status" value="1"/>
</dbReference>
<dbReference type="PANTHER" id="PTHR43820:SF4">
    <property type="entry name" value="HIGH-AFFINITY BRANCHED-CHAIN AMINO ACID TRANSPORT ATP-BINDING PROTEIN LIVF"/>
    <property type="match status" value="1"/>
</dbReference>
<dbReference type="GO" id="GO:0015807">
    <property type="term" value="P:L-amino acid transport"/>
    <property type="evidence" value="ECO:0007669"/>
    <property type="project" value="TreeGrafter"/>
</dbReference>
<dbReference type="GO" id="GO:0005524">
    <property type="term" value="F:ATP binding"/>
    <property type="evidence" value="ECO:0007669"/>
    <property type="project" value="UniProtKB-KW"/>
</dbReference>
<evidence type="ECO:0000256" key="3">
    <source>
        <dbReference type="ARBA" id="ARBA00022741"/>
    </source>
</evidence>
<gene>
    <name evidence="7" type="ORF">D9V37_04740</name>
</gene>
<keyword evidence="2" id="KW-0813">Transport</keyword>
<dbReference type="InterPro" id="IPR027417">
    <property type="entry name" value="P-loop_NTPase"/>
</dbReference>
<evidence type="ECO:0000313" key="8">
    <source>
        <dbReference type="Proteomes" id="UP000281708"/>
    </source>
</evidence>
<dbReference type="PANTHER" id="PTHR43820">
    <property type="entry name" value="HIGH-AFFINITY BRANCHED-CHAIN AMINO ACID TRANSPORT ATP-BINDING PROTEIN LIVF"/>
    <property type="match status" value="1"/>
</dbReference>
<dbReference type="InterPro" id="IPR052156">
    <property type="entry name" value="BCAA_Transport_ATP-bd_LivF"/>
</dbReference>
<keyword evidence="4 7" id="KW-0067">ATP-binding</keyword>
<keyword evidence="5" id="KW-0029">Amino-acid transport</keyword>
<comment type="similarity">
    <text evidence="1">Belongs to the ABC transporter superfamily.</text>
</comment>
<dbReference type="CDD" id="cd03224">
    <property type="entry name" value="ABC_TM1139_LivF_branched"/>
    <property type="match status" value="1"/>
</dbReference>
<dbReference type="Gene3D" id="3.40.50.300">
    <property type="entry name" value="P-loop containing nucleotide triphosphate hydrolases"/>
    <property type="match status" value="1"/>
</dbReference>
<dbReference type="Pfam" id="PF00005">
    <property type="entry name" value="ABC_tran"/>
    <property type="match status" value="1"/>
</dbReference>
<sequence>MAAGTLQVQNLGVRYGGVTAVEGSSFEVAPGECVGIIGANGAGKTSTLKALMGLAPRTADALRLGEVDLARVKARHVVRHGIGYVPEGRHVFGGLSVRTNLELGAHSRRWDDQAKATLEEVYTLFPVLRDMRERLAGALSGGQQQMLAIGRALMSRPRLLLLDEPSMGLSPKLVGEVLDVLQVLRGRGLAMLLVEQNAWLTFEATERCLVMQNGEVVMTGRSADLRHDPAVRRLYLGL</sequence>
<accession>A0A3L8P713</accession>
<dbReference type="GO" id="GO:0015658">
    <property type="term" value="F:branched-chain amino acid transmembrane transporter activity"/>
    <property type="evidence" value="ECO:0007669"/>
    <property type="project" value="TreeGrafter"/>
</dbReference>
<reference evidence="7 8" key="1">
    <citation type="submission" date="2018-10" db="EMBL/GenBank/DDBJ databases">
        <title>Marmoricola sp. 4Q3S-7 whole genome shotgun sequence.</title>
        <authorList>
            <person name="Li F."/>
        </authorList>
    </citation>
    <scope>NUCLEOTIDE SEQUENCE [LARGE SCALE GENOMIC DNA]</scope>
    <source>
        <strain evidence="7 8">4Q3S-7</strain>
    </source>
</reference>
<organism evidence="7 8">
    <name type="scientific">Nocardioides mangrovicus</name>
    <dbReference type="NCBI Taxonomy" id="2478913"/>
    <lineage>
        <taxon>Bacteria</taxon>
        <taxon>Bacillati</taxon>
        <taxon>Actinomycetota</taxon>
        <taxon>Actinomycetes</taxon>
        <taxon>Propionibacteriales</taxon>
        <taxon>Nocardioidaceae</taxon>
        <taxon>Nocardioides</taxon>
    </lineage>
</organism>
<dbReference type="InterPro" id="IPR003593">
    <property type="entry name" value="AAA+_ATPase"/>
</dbReference>
<keyword evidence="8" id="KW-1185">Reference proteome</keyword>
<protein>
    <submittedName>
        <fullName evidence="7">ABC transporter ATP-binding protein</fullName>
    </submittedName>
</protein>
<proteinExistence type="inferred from homology"/>
<dbReference type="InterPro" id="IPR003439">
    <property type="entry name" value="ABC_transporter-like_ATP-bd"/>
</dbReference>
<dbReference type="EMBL" id="RDBE01000002">
    <property type="protein sequence ID" value="RLV50419.1"/>
    <property type="molecule type" value="Genomic_DNA"/>
</dbReference>
<dbReference type="SMART" id="SM00382">
    <property type="entry name" value="AAA"/>
    <property type="match status" value="1"/>
</dbReference>
<dbReference type="AlphaFoldDB" id="A0A3L8P713"/>
<comment type="caution">
    <text evidence="7">The sequence shown here is derived from an EMBL/GenBank/DDBJ whole genome shotgun (WGS) entry which is preliminary data.</text>
</comment>
<keyword evidence="3" id="KW-0547">Nucleotide-binding</keyword>
<feature type="domain" description="ABC transporter" evidence="6">
    <location>
        <begin position="6"/>
        <end position="238"/>
    </location>
</feature>
<evidence type="ECO:0000256" key="2">
    <source>
        <dbReference type="ARBA" id="ARBA00022448"/>
    </source>
</evidence>
<dbReference type="GO" id="GO:0016887">
    <property type="term" value="F:ATP hydrolysis activity"/>
    <property type="evidence" value="ECO:0007669"/>
    <property type="project" value="InterPro"/>
</dbReference>
<evidence type="ECO:0000256" key="1">
    <source>
        <dbReference type="ARBA" id="ARBA00005417"/>
    </source>
</evidence>
<dbReference type="InterPro" id="IPR017871">
    <property type="entry name" value="ABC_transporter-like_CS"/>
</dbReference>
<dbReference type="SUPFAM" id="SSF52540">
    <property type="entry name" value="P-loop containing nucleoside triphosphate hydrolases"/>
    <property type="match status" value="1"/>
</dbReference>
<evidence type="ECO:0000256" key="5">
    <source>
        <dbReference type="ARBA" id="ARBA00022970"/>
    </source>
</evidence>
<evidence type="ECO:0000259" key="6">
    <source>
        <dbReference type="PROSITE" id="PS50893"/>
    </source>
</evidence>
<name>A0A3L8P713_9ACTN</name>
<dbReference type="PROSITE" id="PS00211">
    <property type="entry name" value="ABC_TRANSPORTER_1"/>
    <property type="match status" value="1"/>
</dbReference>
<evidence type="ECO:0000256" key="4">
    <source>
        <dbReference type="ARBA" id="ARBA00022840"/>
    </source>
</evidence>